<gene>
    <name evidence="6" type="ORF">HCA69_05175</name>
</gene>
<dbReference type="PANTHER" id="PTHR43335:SF11">
    <property type="entry name" value="ABC TRANSPORTER RELATED"/>
    <property type="match status" value="1"/>
</dbReference>
<dbReference type="PANTHER" id="PTHR43335">
    <property type="entry name" value="ABC TRANSPORTER, ATP-BINDING PROTEIN"/>
    <property type="match status" value="1"/>
</dbReference>
<dbReference type="Proteomes" id="UP000535908">
    <property type="component" value="Unassembled WGS sequence"/>
</dbReference>
<dbReference type="InterPro" id="IPR017871">
    <property type="entry name" value="ABC_transporter-like_CS"/>
</dbReference>
<comment type="caution">
    <text evidence="6">The sequence shown here is derived from an EMBL/GenBank/DDBJ whole genome shotgun (WGS) entry which is preliminary data.</text>
</comment>
<proteinExistence type="inferred from homology"/>
<evidence type="ECO:0000313" key="7">
    <source>
        <dbReference type="Proteomes" id="UP000535908"/>
    </source>
</evidence>
<evidence type="ECO:0000256" key="3">
    <source>
        <dbReference type="ARBA" id="ARBA00022741"/>
    </source>
</evidence>
<dbReference type="RefSeq" id="WP_185525683.1">
    <property type="nucleotide sequence ID" value="NZ_JAARWN010000002.1"/>
</dbReference>
<evidence type="ECO:0000259" key="5">
    <source>
        <dbReference type="PROSITE" id="PS50893"/>
    </source>
</evidence>
<keyword evidence="2" id="KW-0813">Transport</keyword>
<protein>
    <submittedName>
        <fullName evidence="6">ABC transporter ATP-binding protein</fullName>
    </submittedName>
</protein>
<keyword evidence="4 6" id="KW-0067">ATP-binding</keyword>
<dbReference type="Pfam" id="PF00005">
    <property type="entry name" value="ABC_tran"/>
    <property type="match status" value="1"/>
</dbReference>
<organism evidence="6 7">
    <name type="scientific">Listeria grandensis</name>
    <dbReference type="NCBI Taxonomy" id="1494963"/>
    <lineage>
        <taxon>Bacteria</taxon>
        <taxon>Bacillati</taxon>
        <taxon>Bacillota</taxon>
        <taxon>Bacilli</taxon>
        <taxon>Bacillales</taxon>
        <taxon>Listeriaceae</taxon>
        <taxon>Listeria</taxon>
    </lineage>
</organism>
<dbReference type="SUPFAM" id="SSF52540">
    <property type="entry name" value="P-loop containing nucleoside triphosphate hydrolases"/>
    <property type="match status" value="1"/>
</dbReference>
<accession>A0A7X0Y2W9</accession>
<dbReference type="CDD" id="cd03230">
    <property type="entry name" value="ABC_DR_subfamily_A"/>
    <property type="match status" value="1"/>
</dbReference>
<keyword evidence="3" id="KW-0547">Nucleotide-binding</keyword>
<dbReference type="Gene3D" id="3.40.50.300">
    <property type="entry name" value="P-loop containing nucleotide triphosphate hydrolases"/>
    <property type="match status" value="1"/>
</dbReference>
<evidence type="ECO:0000313" key="6">
    <source>
        <dbReference type="EMBL" id="MBC1935748.1"/>
    </source>
</evidence>
<evidence type="ECO:0000256" key="1">
    <source>
        <dbReference type="ARBA" id="ARBA00005417"/>
    </source>
</evidence>
<reference evidence="6 7" key="1">
    <citation type="submission" date="2020-03" db="EMBL/GenBank/DDBJ databases">
        <title>Soil Listeria distribution.</title>
        <authorList>
            <person name="Liao J."/>
            <person name="Wiedmann M."/>
        </authorList>
    </citation>
    <scope>NUCLEOTIDE SEQUENCE [LARGE SCALE GENOMIC DNA]</scope>
    <source>
        <strain evidence="6 7">FSL L7-0741</strain>
    </source>
</reference>
<dbReference type="InterPro" id="IPR027417">
    <property type="entry name" value="P-loop_NTPase"/>
</dbReference>
<name>A0A7X0Y2W9_9LIST</name>
<dbReference type="EMBL" id="JAARWN010000002">
    <property type="protein sequence ID" value="MBC1935748.1"/>
    <property type="molecule type" value="Genomic_DNA"/>
</dbReference>
<feature type="domain" description="ABC transporter" evidence="5">
    <location>
        <begin position="6"/>
        <end position="231"/>
    </location>
</feature>
<dbReference type="GO" id="GO:0016887">
    <property type="term" value="F:ATP hydrolysis activity"/>
    <property type="evidence" value="ECO:0007669"/>
    <property type="project" value="InterPro"/>
</dbReference>
<dbReference type="InterPro" id="IPR003593">
    <property type="entry name" value="AAA+_ATPase"/>
</dbReference>
<dbReference type="AlphaFoldDB" id="A0A7X0Y2W9"/>
<evidence type="ECO:0000256" key="4">
    <source>
        <dbReference type="ARBA" id="ARBA00022840"/>
    </source>
</evidence>
<dbReference type="PROSITE" id="PS50893">
    <property type="entry name" value="ABC_TRANSPORTER_2"/>
    <property type="match status" value="1"/>
</dbReference>
<dbReference type="GO" id="GO:0005524">
    <property type="term" value="F:ATP binding"/>
    <property type="evidence" value="ECO:0007669"/>
    <property type="project" value="UniProtKB-KW"/>
</dbReference>
<dbReference type="InterPro" id="IPR003439">
    <property type="entry name" value="ABC_transporter-like_ATP-bd"/>
</dbReference>
<dbReference type="SMART" id="SM00382">
    <property type="entry name" value="AAA"/>
    <property type="match status" value="1"/>
</dbReference>
<sequence length="304" mass="33469">MMEKILEVRNLSKRFDAYQAVKDVGFQLVAGECVALLGPNGAGKTTILKMIVDMINLDSGTIQICGGEHTKMKQQIGFLPQYPNFYGWMTATDALQFMGKLSGMDKVALAERIPEVLAQVGLEATPKQKIATFSGGMRQRLGIAQAILHRPALLIMDEPVSALDPIGRREIIELIHSLKGETTILFSTHILADVEEVCERVCIIRDGEIVADDRIVSLVQANAAPVFVLRGGADVSEFERLIVKEVAISQVEHKHGALYVYYQENVDAAREAILRVLTVTGMAWTSVSQAEETLEDVFLRMVGK</sequence>
<dbReference type="PROSITE" id="PS00211">
    <property type="entry name" value="ABC_TRANSPORTER_1"/>
    <property type="match status" value="1"/>
</dbReference>
<comment type="similarity">
    <text evidence="1">Belongs to the ABC transporter superfamily.</text>
</comment>
<evidence type="ECO:0000256" key="2">
    <source>
        <dbReference type="ARBA" id="ARBA00022448"/>
    </source>
</evidence>